<proteinExistence type="predicted"/>
<accession>A0A9Q0FYJ0</accession>
<feature type="compositionally biased region" description="Low complexity" evidence="1">
    <location>
        <begin position="234"/>
        <end position="258"/>
    </location>
</feature>
<dbReference type="EMBL" id="JAKUCV010003449">
    <property type="protein sequence ID" value="KAJ4838897.1"/>
    <property type="molecule type" value="Genomic_DNA"/>
</dbReference>
<name>A0A9Q0FYJ0_9ROSI</name>
<feature type="region of interest" description="Disordered" evidence="1">
    <location>
        <begin position="196"/>
        <end position="222"/>
    </location>
</feature>
<evidence type="ECO:0000313" key="2">
    <source>
        <dbReference type="EMBL" id="KAJ4838897.1"/>
    </source>
</evidence>
<organism evidence="2 3">
    <name type="scientific">Turnera subulata</name>
    <dbReference type="NCBI Taxonomy" id="218843"/>
    <lineage>
        <taxon>Eukaryota</taxon>
        <taxon>Viridiplantae</taxon>
        <taxon>Streptophyta</taxon>
        <taxon>Embryophyta</taxon>
        <taxon>Tracheophyta</taxon>
        <taxon>Spermatophyta</taxon>
        <taxon>Magnoliopsida</taxon>
        <taxon>eudicotyledons</taxon>
        <taxon>Gunneridae</taxon>
        <taxon>Pentapetalae</taxon>
        <taxon>rosids</taxon>
        <taxon>fabids</taxon>
        <taxon>Malpighiales</taxon>
        <taxon>Passifloraceae</taxon>
        <taxon>Turnera</taxon>
    </lineage>
</organism>
<sequence length="445" mass="47327">MESASLLDASGLACEKSSIVLDLGQIQFPNSKPVSAKNAKGKGILSTHPSIVTKSVLGAIHMADSKPLSRDIAPPSVDIVLGMSSADLDPILKPLPPTAASSVPSSSWAKVAAPSPDSSPQLNFMQPIFSGDSNILSIPPELLDIGRKKLIVDINGEPITIDVLYSWKLPHCDLCHGWGHHELACPEKHVTKVWVPKKPDPPHKPLSPLPAKEIIPPSSSSSTILPICSNPTSIPVSSSQVPPQASSSSTSPPICSNSTGNLASSSQVPPDVPISIAHSSTSPPPDPLQISIAACSSYSNSHLSIPPSSITICPPSSPQLANQIQTRAAPAPTQLPGFWICETVLCNWCSKLTRSTTIVAGLACFEEPFWVHLPNQTTRANDIVESFINIILRFGEAEIHPKAILVGIVHVALLEIDLVTLHRCRQIQEMNRCRSLLQLTGTRAV</sequence>
<feature type="compositionally biased region" description="Low complexity" evidence="1">
    <location>
        <begin position="209"/>
        <end position="222"/>
    </location>
</feature>
<comment type="caution">
    <text evidence="2">The sequence shown here is derived from an EMBL/GenBank/DDBJ whole genome shotgun (WGS) entry which is preliminary data.</text>
</comment>
<dbReference type="Proteomes" id="UP001141552">
    <property type="component" value="Unassembled WGS sequence"/>
</dbReference>
<evidence type="ECO:0000256" key="1">
    <source>
        <dbReference type="SAM" id="MobiDB-lite"/>
    </source>
</evidence>
<gene>
    <name evidence="2" type="ORF">Tsubulata_046308</name>
</gene>
<protein>
    <recommendedName>
        <fullName evidence="4">DUF4283 domain-containing protein</fullName>
    </recommendedName>
</protein>
<keyword evidence="3" id="KW-1185">Reference proteome</keyword>
<feature type="compositionally biased region" description="Polar residues" evidence="1">
    <location>
        <begin position="259"/>
        <end position="268"/>
    </location>
</feature>
<evidence type="ECO:0000313" key="3">
    <source>
        <dbReference type="Proteomes" id="UP001141552"/>
    </source>
</evidence>
<reference evidence="2" key="1">
    <citation type="submission" date="2022-02" db="EMBL/GenBank/DDBJ databases">
        <authorList>
            <person name="Henning P.M."/>
            <person name="McCubbin A.G."/>
            <person name="Shore J.S."/>
        </authorList>
    </citation>
    <scope>NUCLEOTIDE SEQUENCE</scope>
    <source>
        <strain evidence="2">F60SS</strain>
        <tissue evidence="2">Leaves</tissue>
    </source>
</reference>
<dbReference type="AlphaFoldDB" id="A0A9Q0FYJ0"/>
<reference evidence="2" key="2">
    <citation type="journal article" date="2023" name="Plants (Basel)">
        <title>Annotation of the Turnera subulata (Passifloraceae) Draft Genome Reveals the S-Locus Evolved after the Divergence of Turneroideae from Passifloroideae in a Stepwise Manner.</title>
        <authorList>
            <person name="Henning P.M."/>
            <person name="Roalson E.H."/>
            <person name="Mir W."/>
            <person name="McCubbin A.G."/>
            <person name="Shore J.S."/>
        </authorList>
    </citation>
    <scope>NUCLEOTIDE SEQUENCE</scope>
    <source>
        <strain evidence="2">F60SS</strain>
    </source>
</reference>
<feature type="region of interest" description="Disordered" evidence="1">
    <location>
        <begin position="234"/>
        <end position="285"/>
    </location>
</feature>
<evidence type="ECO:0008006" key="4">
    <source>
        <dbReference type="Google" id="ProtNLM"/>
    </source>
</evidence>